<accession>A0A0S2HYR7</accession>
<gene>
    <name evidence="1" type="ORF">L21SP5_01580</name>
</gene>
<dbReference type="Pfam" id="PF02596">
    <property type="entry name" value="DUF169"/>
    <property type="match status" value="1"/>
</dbReference>
<name>A0A0S2HYR7_9BACT</name>
<sequence length="243" mass="27720">MKPDPSYLLQKTEIDQPLIAFYDAPETELFNPVIAPNKKGHACMYSFYKKWLDGKTVVLTKDNFGCGGASHHLFNQPLQSHEDFIKFLADDEGLKANHALMDEWIRESNEYTPDHEFVLYGPLKEEAYKYVKTITFLVNPDQLSMLMIGAQYYATKNDPEPVLAPFGSGCMQSVSLFEDLNKPQAVIGATDMAMRQYLPPNLLAFTVTKPMYENLCRLDKDSFLEKGFIKQLKKVRAKQKGDE</sequence>
<evidence type="ECO:0008006" key="3">
    <source>
        <dbReference type="Google" id="ProtNLM"/>
    </source>
</evidence>
<dbReference type="InterPro" id="IPR003748">
    <property type="entry name" value="DUF169"/>
</dbReference>
<keyword evidence="2" id="KW-1185">Reference proteome</keyword>
<evidence type="ECO:0000313" key="2">
    <source>
        <dbReference type="Proteomes" id="UP000064893"/>
    </source>
</evidence>
<dbReference type="STRING" id="1307839.L21SP5_01580"/>
<dbReference type="OrthoDB" id="9779322at2"/>
<proteinExistence type="predicted"/>
<dbReference type="EMBL" id="CP013118">
    <property type="protein sequence ID" value="ALO15226.1"/>
    <property type="molecule type" value="Genomic_DNA"/>
</dbReference>
<protein>
    <recommendedName>
        <fullName evidence="3">DUF169 domain-containing protein</fullName>
    </recommendedName>
</protein>
<reference evidence="1 2" key="1">
    <citation type="submission" date="2015-11" db="EMBL/GenBank/DDBJ databases">
        <title>Description and complete genome sequence of a novel strain predominating in hypersaline microbial mats and representing a new family of the Bacteriodetes phylum.</title>
        <authorList>
            <person name="Spring S."/>
            <person name="Bunk B."/>
            <person name="Sproer C."/>
            <person name="Klenk H.-P."/>
        </authorList>
    </citation>
    <scope>NUCLEOTIDE SEQUENCE [LARGE SCALE GENOMIC DNA]</scope>
    <source>
        <strain evidence="1 2">L21-Spi-D4</strain>
    </source>
</reference>
<dbReference type="AlphaFoldDB" id="A0A0S2HYR7"/>
<dbReference type="RefSeq" id="WP_057952699.1">
    <property type="nucleotide sequence ID" value="NZ_CP013118.1"/>
</dbReference>
<dbReference type="PATRIC" id="fig|1307839.3.peg.1678"/>
<organism evidence="1 2">
    <name type="scientific">Salinivirga cyanobacteriivorans</name>
    <dbReference type="NCBI Taxonomy" id="1307839"/>
    <lineage>
        <taxon>Bacteria</taxon>
        <taxon>Pseudomonadati</taxon>
        <taxon>Bacteroidota</taxon>
        <taxon>Bacteroidia</taxon>
        <taxon>Bacteroidales</taxon>
        <taxon>Salinivirgaceae</taxon>
        <taxon>Salinivirga</taxon>
    </lineage>
</organism>
<dbReference type="Proteomes" id="UP000064893">
    <property type="component" value="Chromosome"/>
</dbReference>
<dbReference type="KEGG" id="blq:L21SP5_01580"/>
<evidence type="ECO:0000313" key="1">
    <source>
        <dbReference type="EMBL" id="ALO15226.1"/>
    </source>
</evidence>